<feature type="domain" description="ATP adenylyltransferase C-terminal" evidence="1">
    <location>
        <begin position="210"/>
        <end position="341"/>
    </location>
</feature>
<dbReference type="PANTHER" id="PTHR38420">
    <property type="entry name" value="AP-4-A PHOSPHORYLASE II"/>
    <property type="match status" value="1"/>
</dbReference>
<dbReference type="InterPro" id="IPR036265">
    <property type="entry name" value="HIT-like_sf"/>
</dbReference>
<dbReference type="EMBL" id="JAADJZ010000021">
    <property type="protein sequence ID" value="KAF2867944.1"/>
    <property type="molecule type" value="Genomic_DNA"/>
</dbReference>
<evidence type="ECO:0000259" key="1">
    <source>
        <dbReference type="Pfam" id="PF09830"/>
    </source>
</evidence>
<keyword evidence="4" id="KW-1185">Reference proteome</keyword>
<sequence>MLLGLSEALPSLVEAKFRSAKAAQSLIFSPTELAVIRTSAGIPFQLRYCPALAKKPVAKKGDAAPAAIRPDPFDNPPADLLIARIPHDDPSHLLVLNKYPVIAGHFILATKANKPQTHALEEDDLEAAYACLQAWQGDDVRGGPRRLFAFFNSGDHSGASQPHRHLQFLPLENMKENGGPASPWDLLIDLILASPEAGSEDLSSRLIQHPDLPFTHFALKLPPATKGAELLAAYQTLYTSAKEAVDKFIATNPGSLTLHPSAEGHLPISYNLAMTTVGMAILPRRSEGGSLQRDGGTELGFIALNGTTLGGTLMVKHQEEWDLLRAQPEKLQSILAAIGIPRDLRTGKLRAQV</sequence>
<dbReference type="InterPro" id="IPR043171">
    <property type="entry name" value="Ap4A_phos1/2-like"/>
</dbReference>
<protein>
    <submittedName>
        <fullName evidence="3">Ap4A phosphorylase-like protein II</fullName>
    </submittedName>
</protein>
<evidence type="ECO:0000313" key="3">
    <source>
        <dbReference type="EMBL" id="KAF2867944.1"/>
    </source>
</evidence>
<name>A0A7C8MF67_9PLEO</name>
<feature type="domain" description="Ap4A phosphorylase 1/2 N-terminal" evidence="2">
    <location>
        <begin position="7"/>
        <end position="176"/>
    </location>
</feature>
<reference evidence="3 4" key="1">
    <citation type="submission" date="2020-01" db="EMBL/GenBank/DDBJ databases">
        <authorList>
            <consortium name="DOE Joint Genome Institute"/>
            <person name="Haridas S."/>
            <person name="Albert R."/>
            <person name="Binder M."/>
            <person name="Bloem J."/>
            <person name="Labutti K."/>
            <person name="Salamov A."/>
            <person name="Andreopoulos B."/>
            <person name="Baker S.E."/>
            <person name="Barry K."/>
            <person name="Bills G."/>
            <person name="Bluhm B.H."/>
            <person name="Cannon C."/>
            <person name="Castanera R."/>
            <person name="Culley D.E."/>
            <person name="Daum C."/>
            <person name="Ezra D."/>
            <person name="Gonzalez J.B."/>
            <person name="Henrissat B."/>
            <person name="Kuo A."/>
            <person name="Liang C."/>
            <person name="Lipzen A."/>
            <person name="Lutzoni F."/>
            <person name="Magnuson J."/>
            <person name="Mondo S."/>
            <person name="Nolan M."/>
            <person name="Ohm R."/>
            <person name="Pangilinan J."/>
            <person name="Park H.-J.H."/>
            <person name="Ramirez L."/>
            <person name="Alfaro M."/>
            <person name="Sun H."/>
            <person name="Tritt A."/>
            <person name="Yoshinaga Y."/>
            <person name="Zwiers L.-H.L."/>
            <person name="Turgeon B.G."/>
            <person name="Goodwin S.B."/>
            <person name="Spatafora J.W."/>
            <person name="Crous P.W."/>
            <person name="Grigoriev I.V."/>
        </authorList>
    </citation>
    <scope>NUCLEOTIDE SEQUENCE [LARGE SCALE GENOMIC DNA]</scope>
    <source>
        <strain evidence="3 4">CBS 611.86</strain>
    </source>
</reference>
<gene>
    <name evidence="3" type="ORF">BDV95DRAFT_580963</name>
</gene>
<dbReference type="PANTHER" id="PTHR38420:SF3">
    <property type="entry name" value="5',5'''-P-1,P-4-TETRAPHOSPHATE PHOSPHORYLASE 2"/>
    <property type="match status" value="1"/>
</dbReference>
<proteinExistence type="predicted"/>
<dbReference type="Proteomes" id="UP000481861">
    <property type="component" value="Unassembled WGS sequence"/>
</dbReference>
<dbReference type="SUPFAM" id="SSF54197">
    <property type="entry name" value="HIT-like"/>
    <property type="match status" value="1"/>
</dbReference>
<dbReference type="Pfam" id="PF09830">
    <property type="entry name" value="ATP_transf"/>
    <property type="match status" value="1"/>
</dbReference>
<dbReference type="GO" id="GO:0009117">
    <property type="term" value="P:nucleotide metabolic process"/>
    <property type="evidence" value="ECO:0007669"/>
    <property type="project" value="InterPro"/>
</dbReference>
<dbReference type="Gene3D" id="3.30.428.70">
    <property type="match status" value="1"/>
</dbReference>
<dbReference type="Pfam" id="PF19327">
    <property type="entry name" value="Ap4A_phos_N"/>
    <property type="match status" value="1"/>
</dbReference>
<evidence type="ECO:0000313" key="4">
    <source>
        <dbReference type="Proteomes" id="UP000481861"/>
    </source>
</evidence>
<dbReference type="GO" id="GO:0005524">
    <property type="term" value="F:ATP binding"/>
    <property type="evidence" value="ECO:0007669"/>
    <property type="project" value="InterPro"/>
</dbReference>
<organism evidence="3 4">
    <name type="scientific">Massariosphaeria phaeospora</name>
    <dbReference type="NCBI Taxonomy" id="100035"/>
    <lineage>
        <taxon>Eukaryota</taxon>
        <taxon>Fungi</taxon>
        <taxon>Dikarya</taxon>
        <taxon>Ascomycota</taxon>
        <taxon>Pezizomycotina</taxon>
        <taxon>Dothideomycetes</taxon>
        <taxon>Pleosporomycetidae</taxon>
        <taxon>Pleosporales</taxon>
        <taxon>Pleosporales incertae sedis</taxon>
        <taxon>Massariosphaeria</taxon>
    </lineage>
</organism>
<dbReference type="InterPro" id="IPR045759">
    <property type="entry name" value="Ap4A_phos1/2_N"/>
</dbReference>
<dbReference type="AlphaFoldDB" id="A0A7C8MF67"/>
<accession>A0A7C8MF67</accession>
<comment type="caution">
    <text evidence="3">The sequence shown here is derived from an EMBL/GenBank/DDBJ whole genome shotgun (WGS) entry which is preliminary data.</text>
</comment>
<dbReference type="GO" id="GO:0003877">
    <property type="term" value="F:ATP:ADP adenylyltransferase activity"/>
    <property type="evidence" value="ECO:0007669"/>
    <property type="project" value="InterPro"/>
</dbReference>
<dbReference type="OrthoDB" id="10267950at2759"/>
<dbReference type="InterPro" id="IPR019200">
    <property type="entry name" value="ATP_adenylylTrfase_C"/>
</dbReference>
<evidence type="ECO:0000259" key="2">
    <source>
        <dbReference type="Pfam" id="PF19327"/>
    </source>
</evidence>
<dbReference type="InterPro" id="IPR009163">
    <property type="entry name" value="Ap4A_phos1/2"/>
</dbReference>